<dbReference type="EMBL" id="CP000251">
    <property type="protein sequence ID" value="ABC83652.1"/>
    <property type="molecule type" value="Genomic_DNA"/>
</dbReference>
<dbReference type="RefSeq" id="WP_011422934.1">
    <property type="nucleotide sequence ID" value="NC_007760.1"/>
</dbReference>
<dbReference type="NCBIfam" id="TIGR00553">
    <property type="entry name" value="pabB"/>
    <property type="match status" value="1"/>
</dbReference>
<evidence type="ECO:0000256" key="1">
    <source>
        <dbReference type="ARBA" id="ARBA00013139"/>
    </source>
</evidence>
<keyword evidence="2 5" id="KW-0808">Transferase</keyword>
<dbReference type="PANTHER" id="PTHR11236:SF50">
    <property type="entry name" value="AMINODEOXYCHORISMATE SYNTHASE COMPONENT 1"/>
    <property type="match status" value="1"/>
</dbReference>
<accession>Q2IGE5</accession>
<dbReference type="Gene3D" id="3.60.120.10">
    <property type="entry name" value="Anthranilate synthase"/>
    <property type="match status" value="1"/>
</dbReference>
<dbReference type="InterPro" id="IPR019999">
    <property type="entry name" value="Anth_synth_I-like"/>
</dbReference>
<gene>
    <name evidence="5" type="ordered locus">Adeh_3888</name>
</gene>
<feature type="domain" description="Chorismate-utilising enzyme C-terminal" evidence="3">
    <location>
        <begin position="210"/>
        <end position="464"/>
    </location>
</feature>
<dbReference type="SUPFAM" id="SSF56322">
    <property type="entry name" value="ADC synthase"/>
    <property type="match status" value="1"/>
</dbReference>
<reference evidence="5 6" key="1">
    <citation type="submission" date="2006-01" db="EMBL/GenBank/DDBJ databases">
        <title>Complete sequence of Anaeromyxobacter dehalogenans 2CP-C.</title>
        <authorList>
            <consortium name="US DOE Joint Genome Institute"/>
            <person name="Copeland A."/>
            <person name="Lucas S."/>
            <person name="Lapidus A."/>
            <person name="Barry K."/>
            <person name="Detter J.C."/>
            <person name="Glavina T."/>
            <person name="Hammon N."/>
            <person name="Israni S."/>
            <person name="Pitluck S."/>
            <person name="Brettin T."/>
            <person name="Bruce D."/>
            <person name="Han C."/>
            <person name="Tapia R."/>
            <person name="Gilna P."/>
            <person name="Kiss H."/>
            <person name="Schmutz J."/>
            <person name="Larimer F."/>
            <person name="Land M."/>
            <person name="Kyrpides N."/>
            <person name="Anderson I."/>
            <person name="Sanford R.A."/>
            <person name="Ritalahti K.M."/>
            <person name="Thomas H.S."/>
            <person name="Kirby J.R."/>
            <person name="Zhulin I.B."/>
            <person name="Loeffler F.E."/>
            <person name="Richardson P."/>
        </authorList>
    </citation>
    <scope>NUCLEOTIDE SEQUENCE [LARGE SCALE GENOMIC DNA]</scope>
    <source>
        <strain evidence="5 6">2CP-C</strain>
    </source>
</reference>
<dbReference type="EC" id="2.6.1.85" evidence="1"/>
<organism evidence="5 6">
    <name type="scientific">Anaeromyxobacter dehalogenans (strain 2CP-C)</name>
    <dbReference type="NCBI Taxonomy" id="290397"/>
    <lineage>
        <taxon>Bacteria</taxon>
        <taxon>Pseudomonadati</taxon>
        <taxon>Myxococcota</taxon>
        <taxon>Myxococcia</taxon>
        <taxon>Myxococcales</taxon>
        <taxon>Cystobacterineae</taxon>
        <taxon>Anaeromyxobacteraceae</taxon>
        <taxon>Anaeromyxobacter</taxon>
    </lineage>
</organism>
<dbReference type="Pfam" id="PF00425">
    <property type="entry name" value="Chorismate_bind"/>
    <property type="match status" value="1"/>
</dbReference>
<dbReference type="Pfam" id="PF04715">
    <property type="entry name" value="Anth_synt_I_N"/>
    <property type="match status" value="1"/>
</dbReference>
<protein>
    <recommendedName>
        <fullName evidence="1">aminodeoxychorismate synthase</fullName>
        <ecNumber evidence="1">2.6.1.85</ecNumber>
    </recommendedName>
</protein>
<dbReference type="HOGENOM" id="CLU_006493_9_3_7"/>
<dbReference type="GO" id="GO:0009396">
    <property type="term" value="P:folic acid-containing compound biosynthetic process"/>
    <property type="evidence" value="ECO:0007669"/>
    <property type="project" value="InterPro"/>
</dbReference>
<name>Q2IGE5_ANADE</name>
<dbReference type="STRING" id="290397.Adeh_3888"/>
<dbReference type="OrthoDB" id="9803598at2"/>
<dbReference type="AlphaFoldDB" id="Q2IGE5"/>
<evidence type="ECO:0000313" key="6">
    <source>
        <dbReference type="Proteomes" id="UP000001935"/>
    </source>
</evidence>
<dbReference type="eggNOG" id="COG0147">
    <property type="taxonomic scope" value="Bacteria"/>
</dbReference>
<dbReference type="PANTHER" id="PTHR11236">
    <property type="entry name" value="AMINOBENZOATE/ANTHRANILATE SYNTHASE"/>
    <property type="match status" value="1"/>
</dbReference>
<sequence length="480" mass="51445">MLAPRAVTFQAAVEALDLGVEGFERCVDALRRRPGLVLLDSRAVDGRLGRFSFACFDPFATLVARDGQVELRRWTGERATFQGKALDVLERLLAAHRLEAAGLPAPFVGGAAGYLGYGLARELERLPRAARDASGAPDAVLGLYDRVLVLDRVAGRAYLACLASPDLPGRAPLGEVRRAVLEAARRRTAPDDAATDDAAPDEPLSRDLTRDAYLAAVRRIQDHVAAGDAYQVNFTGRWFAPVRGRDPWALHRRLMRLNPAPFAAWLGFDDVQVSCASPERFLRVDGADVETRPIKGTAPRGTTPEGDANLRAALLASAKDRAELAMIVDVARNDLGRVCAPGSVRVDAFPEIERHPSVHHLVATVRGRLAPGRGVCDLLRAAFPAASITGAPKIRAMEIVDELEPVARGVYTGSIGYLGFQGTADLNVAIRTIVVAGGLVHLHAGGGIVADSVPEAEHEEAGLKARNLIRAVASWHEVAR</sequence>
<dbReference type="GO" id="GO:0000162">
    <property type="term" value="P:L-tryptophan biosynthetic process"/>
    <property type="evidence" value="ECO:0007669"/>
    <property type="project" value="TreeGrafter"/>
</dbReference>
<dbReference type="InterPro" id="IPR015890">
    <property type="entry name" value="Chorismate_C"/>
</dbReference>
<evidence type="ECO:0000313" key="5">
    <source>
        <dbReference type="EMBL" id="ABC83652.1"/>
    </source>
</evidence>
<dbReference type="KEGG" id="ade:Adeh_3888"/>
<proteinExistence type="predicted"/>
<evidence type="ECO:0000259" key="4">
    <source>
        <dbReference type="Pfam" id="PF04715"/>
    </source>
</evidence>
<evidence type="ECO:0000256" key="2">
    <source>
        <dbReference type="ARBA" id="ARBA00022679"/>
    </source>
</evidence>
<dbReference type="Proteomes" id="UP000001935">
    <property type="component" value="Chromosome"/>
</dbReference>
<keyword evidence="5" id="KW-0032">Aminotransferase</keyword>
<dbReference type="InterPro" id="IPR006805">
    <property type="entry name" value="Anth_synth_I_N"/>
</dbReference>
<dbReference type="InterPro" id="IPR005801">
    <property type="entry name" value="ADC_synthase"/>
</dbReference>
<dbReference type="InterPro" id="IPR005802">
    <property type="entry name" value="ADC_synth_comp_1"/>
</dbReference>
<dbReference type="PRINTS" id="PR00095">
    <property type="entry name" value="ANTSNTHASEI"/>
</dbReference>
<feature type="domain" description="Anthranilate synthase component I N-terminal" evidence="4">
    <location>
        <begin position="28"/>
        <end position="159"/>
    </location>
</feature>
<evidence type="ECO:0000259" key="3">
    <source>
        <dbReference type="Pfam" id="PF00425"/>
    </source>
</evidence>
<dbReference type="GO" id="GO:0046820">
    <property type="term" value="F:4-amino-4-deoxychorismate synthase activity"/>
    <property type="evidence" value="ECO:0007669"/>
    <property type="project" value="UniProtKB-EC"/>
</dbReference>